<dbReference type="Gene3D" id="2.60.200.20">
    <property type="match status" value="1"/>
</dbReference>
<dbReference type="PANTHER" id="PTHR23308">
    <property type="entry name" value="NUCLEAR INHIBITOR OF PROTEIN PHOSPHATASE-1"/>
    <property type="match status" value="1"/>
</dbReference>
<dbReference type="SUPFAM" id="SSF49879">
    <property type="entry name" value="SMAD/FHA domain"/>
    <property type="match status" value="1"/>
</dbReference>
<feature type="domain" description="FHA" evidence="3">
    <location>
        <begin position="83"/>
        <end position="132"/>
    </location>
</feature>
<dbReference type="InterPro" id="IPR000253">
    <property type="entry name" value="FHA_dom"/>
</dbReference>
<keyword evidence="2" id="KW-0472">Membrane</keyword>
<keyword evidence="2" id="KW-1133">Transmembrane helix</keyword>
<evidence type="ECO:0000256" key="1">
    <source>
        <dbReference type="ARBA" id="ARBA00022553"/>
    </source>
</evidence>
<dbReference type="KEGG" id="nav:JQS30_01665"/>
<evidence type="ECO:0000313" key="5">
    <source>
        <dbReference type="Proteomes" id="UP000662939"/>
    </source>
</evidence>
<organism evidence="4 5">
    <name type="scientific">Natronoglycomyces albus</name>
    <dbReference type="NCBI Taxonomy" id="2811108"/>
    <lineage>
        <taxon>Bacteria</taxon>
        <taxon>Bacillati</taxon>
        <taxon>Actinomycetota</taxon>
        <taxon>Actinomycetes</taxon>
        <taxon>Glycomycetales</taxon>
        <taxon>Glycomycetaceae</taxon>
        <taxon>Natronoglycomyces</taxon>
    </lineage>
</organism>
<dbReference type="Pfam" id="PF00498">
    <property type="entry name" value="FHA"/>
    <property type="match status" value="1"/>
</dbReference>
<dbReference type="RefSeq" id="WP_213171675.1">
    <property type="nucleotide sequence ID" value="NZ_CP070496.1"/>
</dbReference>
<feature type="transmembrane region" description="Helical" evidence="2">
    <location>
        <begin position="12"/>
        <end position="28"/>
    </location>
</feature>
<sequence length="155" mass="16794">MPEVVEAVARYGFLILIWLFIFAVARTIRKDLFSLRRVGGAAAAAGPQPSQPQQSRQAAGAQWLVVTQGELAGRRFQLSGQMVTIGRANDSTVVIRDDFASTRHARIVPRGGQWVLEDLGSTNGTYLGRARVTGPTPVPLGAPIRIGRSSFELRP</sequence>
<reference evidence="4" key="1">
    <citation type="submission" date="2021-02" db="EMBL/GenBank/DDBJ databases">
        <title>Natronoglycomyces albus gen. nov., sp. nov, a haloalkaliphilic actinobacterium from a soda solonchak soil.</title>
        <authorList>
            <person name="Sorokin D.Y."/>
            <person name="Khijniak T.V."/>
            <person name="Zakharycheva A.P."/>
            <person name="Boueva O.V."/>
            <person name="Ariskina E.V."/>
            <person name="Hahnke R.L."/>
            <person name="Bunk B."/>
            <person name="Sproer C."/>
            <person name="Schumann P."/>
            <person name="Evtushenko L.I."/>
            <person name="Kublanov I.V."/>
        </authorList>
    </citation>
    <scope>NUCLEOTIDE SEQUENCE</scope>
    <source>
        <strain evidence="4">DSM 106290</strain>
    </source>
</reference>
<keyword evidence="1" id="KW-0597">Phosphoprotein</keyword>
<accession>A0A895XQ45</accession>
<dbReference type="Proteomes" id="UP000662939">
    <property type="component" value="Chromosome"/>
</dbReference>
<name>A0A895XQ45_9ACTN</name>
<protein>
    <submittedName>
        <fullName evidence="4">FHA domain-containing protein</fullName>
    </submittedName>
</protein>
<evidence type="ECO:0000259" key="3">
    <source>
        <dbReference type="PROSITE" id="PS50006"/>
    </source>
</evidence>
<dbReference type="SMART" id="SM00240">
    <property type="entry name" value="FHA"/>
    <property type="match status" value="1"/>
</dbReference>
<dbReference type="EMBL" id="CP070496">
    <property type="protein sequence ID" value="QSB05663.1"/>
    <property type="molecule type" value="Genomic_DNA"/>
</dbReference>
<evidence type="ECO:0000256" key="2">
    <source>
        <dbReference type="SAM" id="Phobius"/>
    </source>
</evidence>
<dbReference type="PROSITE" id="PS50006">
    <property type="entry name" value="FHA_DOMAIN"/>
    <property type="match status" value="1"/>
</dbReference>
<dbReference type="InterPro" id="IPR050923">
    <property type="entry name" value="Cell_Proc_Reg/RNA_Proc"/>
</dbReference>
<keyword evidence="2" id="KW-0812">Transmembrane</keyword>
<gene>
    <name evidence="4" type="ORF">JQS30_01665</name>
</gene>
<dbReference type="InterPro" id="IPR008984">
    <property type="entry name" value="SMAD_FHA_dom_sf"/>
</dbReference>
<evidence type="ECO:0000313" key="4">
    <source>
        <dbReference type="EMBL" id="QSB05663.1"/>
    </source>
</evidence>
<keyword evidence="5" id="KW-1185">Reference proteome</keyword>
<proteinExistence type="predicted"/>
<dbReference type="AlphaFoldDB" id="A0A895XQ45"/>